<evidence type="ECO:0000313" key="4">
    <source>
        <dbReference type="EMBL" id="JAP69453.1"/>
    </source>
</evidence>
<protein>
    <submittedName>
        <fullName evidence="4">Putative mudr-1x sp</fullName>
    </submittedName>
</protein>
<dbReference type="GO" id="GO:0008270">
    <property type="term" value="F:zinc ion binding"/>
    <property type="evidence" value="ECO:0007669"/>
    <property type="project" value="UniProtKB-KW"/>
</dbReference>
<evidence type="ECO:0000259" key="3">
    <source>
        <dbReference type="PROSITE" id="PS50157"/>
    </source>
</evidence>
<proteinExistence type="evidence at transcript level"/>
<keyword evidence="1" id="KW-0863">Zinc-finger</keyword>
<dbReference type="PROSITE" id="PS50157">
    <property type="entry name" value="ZINC_FINGER_C2H2_2"/>
    <property type="match status" value="1"/>
</dbReference>
<dbReference type="PROSITE" id="PS00028">
    <property type="entry name" value="ZINC_FINGER_C2H2_1"/>
    <property type="match status" value="1"/>
</dbReference>
<keyword evidence="1" id="KW-0479">Metal-binding</keyword>
<dbReference type="InterPro" id="IPR013087">
    <property type="entry name" value="Znf_C2H2_type"/>
</dbReference>
<evidence type="ECO:0000256" key="2">
    <source>
        <dbReference type="SAM" id="MobiDB-lite"/>
    </source>
</evidence>
<feature type="domain" description="C2H2-type" evidence="3">
    <location>
        <begin position="8"/>
        <end position="31"/>
    </location>
</feature>
<dbReference type="AlphaFoldDB" id="A0A131XQE7"/>
<dbReference type="EMBL" id="GEFM01006343">
    <property type="protein sequence ID" value="JAP69453.1"/>
    <property type="molecule type" value="mRNA"/>
</dbReference>
<dbReference type="PANTHER" id="PTHR33936:SF24">
    <property type="entry name" value="C2H2-TYPE DOMAIN-CONTAINING PROTEIN"/>
    <property type="match status" value="1"/>
</dbReference>
<feature type="region of interest" description="Disordered" evidence="2">
    <location>
        <begin position="24"/>
        <end position="46"/>
    </location>
</feature>
<dbReference type="SMART" id="SM00355">
    <property type="entry name" value="ZnF_C2H2"/>
    <property type="match status" value="2"/>
</dbReference>
<dbReference type="InterPro" id="IPR052797">
    <property type="entry name" value="RegFact_GeneExpr_CellDeath"/>
</dbReference>
<accession>A0A131XQE7</accession>
<evidence type="ECO:0000256" key="1">
    <source>
        <dbReference type="PROSITE-ProRule" id="PRU00042"/>
    </source>
</evidence>
<keyword evidence="1" id="KW-0862">Zinc</keyword>
<sequence>MAEVGKFSRCPLCYKQFSTSGSLSKHKKRVHKVPPDPARSSTPGREVRCGERGCSFVATRRDDMRDHLVVEHDFALVEVQEQFDSMAEFRQWMDLVSNANRTQFAARACDVQGKSSVHRYVCHRSGASNLKMTARQRRVKVQGSCKMGGWCTAYLNARECLVTGAVKVNGCLTHYGHDLDVAHLRISTADRSAIVEEIRRGVPFDRILETIRSDFPANSKDITRTHLITMGDIRNIAVSEGLLTWKLDVDDEESVRKLAERFACQAYSPILLYKPMGSVAQPEARSLRQDDMVLVIQTQYQRDTLLDETGRATLLCVEPVVAPDSKFTLIALLAANGPEEVSPVAWCICNVVTSAVVQAFYRAVCQNMPELKPQYLMSDDSDFYYSAWLDASGADHKPHKLLSPWHITKAWAEALNSCVKNRDKRASISKALDGIRCQEPVDTFQDSVAALMGELKQDEETSSFGEFFESAYAERPEQWAHCYVRDVNIDSDMFQKLLKRLATRMKAKRLDKLAHTLLLTSESKQCEHFAKCVRGRNAREMALVVQAHQVALGIPPEDITRLGDDRWSVEDNGGVYEVSEVFACRDTSCPQRCNDCDVCIHLYACTCPCTYMCKHIHACVVRGLQQNVECSISYEPTEVIEDPCSKVEQVEEVQEVPEPAGSQTFFFSNLPPPQLALQGHPKKLEMIQALHGLNETCVKAAEFLSERELPLPSQADYLISALKTTNAVLDSFYRKCMTRGLGKLIDHDYSGLPGLLEESPVSQGEENP</sequence>
<dbReference type="PANTHER" id="PTHR33936">
    <property type="entry name" value="PROTEIN CBG17840"/>
    <property type="match status" value="1"/>
</dbReference>
<organism evidence="4">
    <name type="scientific">Ixodes ricinus</name>
    <name type="common">Common tick</name>
    <name type="synonym">Acarus ricinus</name>
    <dbReference type="NCBI Taxonomy" id="34613"/>
    <lineage>
        <taxon>Eukaryota</taxon>
        <taxon>Metazoa</taxon>
        <taxon>Ecdysozoa</taxon>
        <taxon>Arthropoda</taxon>
        <taxon>Chelicerata</taxon>
        <taxon>Arachnida</taxon>
        <taxon>Acari</taxon>
        <taxon>Parasitiformes</taxon>
        <taxon>Ixodida</taxon>
        <taxon>Ixodoidea</taxon>
        <taxon>Ixodidae</taxon>
        <taxon>Ixodinae</taxon>
        <taxon>Ixodes</taxon>
    </lineage>
</organism>
<name>A0A131XQE7_IXORI</name>
<dbReference type="Gene3D" id="3.30.160.60">
    <property type="entry name" value="Classic Zinc Finger"/>
    <property type="match status" value="1"/>
</dbReference>
<reference evidence="4" key="1">
    <citation type="submission" date="2016-02" db="EMBL/GenBank/DDBJ databases">
        <title>RNAseq analyses of the midgut from blood- or serum-fed Ixodes ricinus ticks.</title>
        <authorList>
            <person name="Perner J."/>
            <person name="Provaznik J."/>
            <person name="Schrenkova J."/>
            <person name="Urbanova V."/>
            <person name="Ribeiro J.M."/>
            <person name="Kopacek P."/>
        </authorList>
    </citation>
    <scope>NUCLEOTIDE SEQUENCE</scope>
    <source>
        <tissue evidence="4">Gut</tissue>
    </source>
</reference>